<evidence type="ECO:0000313" key="3">
    <source>
        <dbReference type="Proteomes" id="UP000754710"/>
    </source>
</evidence>
<comment type="caution">
    <text evidence="2">The sequence shown here is derived from an EMBL/GenBank/DDBJ whole genome shotgun (WGS) entry which is preliminary data.</text>
</comment>
<dbReference type="EMBL" id="JAIEZQ010000001">
    <property type="protein sequence ID" value="MBY9074442.1"/>
    <property type="molecule type" value="Genomic_DNA"/>
</dbReference>
<accession>A0ABS7RIW7</accession>
<proteinExistence type="predicted"/>
<feature type="transmembrane region" description="Helical" evidence="1">
    <location>
        <begin position="64"/>
        <end position="84"/>
    </location>
</feature>
<keyword evidence="1" id="KW-1133">Transmembrane helix</keyword>
<feature type="transmembrane region" description="Helical" evidence="1">
    <location>
        <begin position="90"/>
        <end position="114"/>
    </location>
</feature>
<keyword evidence="1" id="KW-0812">Transmembrane</keyword>
<keyword evidence="1" id="KW-0472">Membrane</keyword>
<gene>
    <name evidence="2" type="ORF">K1X13_06390</name>
</gene>
<protein>
    <recommendedName>
        <fullName evidence="4">DUF308 domain-containing protein</fullName>
    </recommendedName>
</protein>
<evidence type="ECO:0000313" key="2">
    <source>
        <dbReference type="EMBL" id="MBY9074442.1"/>
    </source>
</evidence>
<feature type="transmembrane region" description="Helical" evidence="1">
    <location>
        <begin position="126"/>
        <end position="144"/>
    </location>
</feature>
<feature type="transmembrane region" description="Helical" evidence="1">
    <location>
        <begin position="150"/>
        <end position="171"/>
    </location>
</feature>
<feature type="transmembrane region" description="Helical" evidence="1">
    <location>
        <begin position="38"/>
        <end position="55"/>
    </location>
</feature>
<reference evidence="2 3" key="1">
    <citation type="submission" date="2021-08" db="EMBL/GenBank/DDBJ databases">
        <title>Nocardioides bacterium WL0053 sp. nov., isolated from the sediment.</title>
        <authorList>
            <person name="Wang L."/>
            <person name="Zhang D."/>
            <person name="Zhang A."/>
        </authorList>
    </citation>
    <scope>NUCLEOTIDE SEQUENCE [LARGE SCALE GENOMIC DNA]</scope>
    <source>
        <strain evidence="2 3">WL0053</strain>
    </source>
</reference>
<dbReference type="RefSeq" id="WP_221024116.1">
    <property type="nucleotide sequence ID" value="NZ_JAIEZQ010000001.1"/>
</dbReference>
<evidence type="ECO:0000256" key="1">
    <source>
        <dbReference type="SAM" id="Phobius"/>
    </source>
</evidence>
<dbReference type="Proteomes" id="UP000754710">
    <property type="component" value="Unassembled WGS sequence"/>
</dbReference>
<keyword evidence="3" id="KW-1185">Reference proteome</keyword>
<name>A0ABS7RIW7_9ACTN</name>
<evidence type="ECO:0008006" key="4">
    <source>
        <dbReference type="Google" id="ProtNLM"/>
    </source>
</evidence>
<organism evidence="2 3">
    <name type="scientific">Nocardioides jiangsuensis</name>
    <dbReference type="NCBI Taxonomy" id="2866161"/>
    <lineage>
        <taxon>Bacteria</taxon>
        <taxon>Bacillati</taxon>
        <taxon>Actinomycetota</taxon>
        <taxon>Actinomycetes</taxon>
        <taxon>Propionibacteriales</taxon>
        <taxon>Nocardioidaceae</taxon>
        <taxon>Nocardioides</taxon>
    </lineage>
</organism>
<sequence>MVTLAAPMRPLATLAWGLLLVVLDFRIGGGVDLLPDPIGWVIGAVAAHALFRSVGESQPDARRWFAVTSATCAAAVLPAVPEWAGVQHPIILVAVSVAETVVVFAACTGIMSVLPTRRATANVVRWSNLGTAAALAVLVAGANVEPELAPLVLLTGVAALAVLVWFLILLFQAAKDPAPAY</sequence>